<dbReference type="SUPFAM" id="SSF56214">
    <property type="entry name" value="4'-phosphopantetheinyl transferase"/>
    <property type="match status" value="2"/>
</dbReference>
<keyword evidence="2 4" id="KW-0808">Transferase</keyword>
<dbReference type="InterPro" id="IPR050559">
    <property type="entry name" value="P-Pant_transferase_sf"/>
</dbReference>
<dbReference type="PANTHER" id="PTHR12215:SF10">
    <property type="entry name" value="L-AMINOADIPATE-SEMIALDEHYDE DEHYDROGENASE-PHOSPHOPANTETHEINYL TRANSFERASE"/>
    <property type="match status" value="1"/>
</dbReference>
<protein>
    <submittedName>
        <fullName evidence="4">4'-phosphopantetheinyl transferase superfamily protein</fullName>
    </submittedName>
</protein>
<dbReference type="InterPro" id="IPR008278">
    <property type="entry name" value="4-PPantetheinyl_Trfase_dom"/>
</dbReference>
<evidence type="ECO:0000256" key="2">
    <source>
        <dbReference type="ARBA" id="ARBA00022679"/>
    </source>
</evidence>
<reference evidence="4 5" key="1">
    <citation type="submission" date="2018-10" db="EMBL/GenBank/DDBJ databases">
        <title>Anaerotruncus faecis sp. nov., isolated from human feces.</title>
        <authorList>
            <person name="Wang Y.-J."/>
        </authorList>
    </citation>
    <scope>NUCLEOTIDE SEQUENCE [LARGE SCALE GENOMIC DNA]</scope>
    <source>
        <strain evidence="4 5">22A2-44</strain>
    </source>
</reference>
<name>A0A498CLU9_9FIRM</name>
<accession>A0A498CLU9</accession>
<dbReference type="AlphaFoldDB" id="A0A498CLU9"/>
<gene>
    <name evidence="4" type="ORF">D4A47_07205</name>
</gene>
<organism evidence="4 5">
    <name type="scientific">Anaerotruncus massiliensis</name>
    <name type="common">ex Liu et al. 2021</name>
    <dbReference type="NCBI Taxonomy" id="2321404"/>
    <lineage>
        <taxon>Bacteria</taxon>
        <taxon>Bacillati</taxon>
        <taxon>Bacillota</taxon>
        <taxon>Clostridia</taxon>
        <taxon>Eubacteriales</taxon>
        <taxon>Oscillospiraceae</taxon>
        <taxon>Anaerotruncus</taxon>
    </lineage>
</organism>
<dbReference type="Gene3D" id="3.90.470.20">
    <property type="entry name" value="4'-phosphopantetheinyl transferase domain"/>
    <property type="match status" value="2"/>
</dbReference>
<evidence type="ECO:0000313" key="4">
    <source>
        <dbReference type="EMBL" id="RLL11401.1"/>
    </source>
</evidence>
<dbReference type="GO" id="GO:0005829">
    <property type="term" value="C:cytosol"/>
    <property type="evidence" value="ECO:0007669"/>
    <property type="project" value="TreeGrafter"/>
</dbReference>
<dbReference type="RefSeq" id="WP_121586771.1">
    <property type="nucleotide sequence ID" value="NZ_RCHT01000009.1"/>
</dbReference>
<keyword evidence="5" id="KW-1185">Reference proteome</keyword>
<dbReference type="EMBL" id="RCHT01000009">
    <property type="protein sequence ID" value="RLL11401.1"/>
    <property type="molecule type" value="Genomic_DNA"/>
</dbReference>
<evidence type="ECO:0000256" key="1">
    <source>
        <dbReference type="ARBA" id="ARBA00010990"/>
    </source>
</evidence>
<dbReference type="Pfam" id="PF01648">
    <property type="entry name" value="ACPS"/>
    <property type="match status" value="1"/>
</dbReference>
<dbReference type="InterPro" id="IPR037143">
    <property type="entry name" value="4-PPantetheinyl_Trfase_dom_sf"/>
</dbReference>
<comment type="similarity">
    <text evidence="1">Belongs to the P-Pant transferase superfamily. Gsp/Sfp/HetI/AcpT family.</text>
</comment>
<feature type="domain" description="4'-phosphopantetheinyl transferase" evidence="3">
    <location>
        <begin position="72"/>
        <end position="137"/>
    </location>
</feature>
<dbReference type="GO" id="GO:0008897">
    <property type="term" value="F:holo-[acyl-carrier-protein] synthase activity"/>
    <property type="evidence" value="ECO:0007669"/>
    <property type="project" value="InterPro"/>
</dbReference>
<evidence type="ECO:0000313" key="5">
    <source>
        <dbReference type="Proteomes" id="UP000276301"/>
    </source>
</evidence>
<sequence length="164" mass="17842">MENAVWFARTGARDLSAAARALLARALGLPEPPRVEKDARGKPFLPDFPGIQISISHTRGAVAVALSERPAGVDVEPASRTLHDWFPARFFTGAERSLADCPEEVIAVWTCKEALLKRDGRGITLPLREVETAGRDDLVTRRVGDYVVSFCGEPAAFSLIETTL</sequence>
<proteinExistence type="inferred from homology"/>
<dbReference type="GO" id="GO:0000287">
    <property type="term" value="F:magnesium ion binding"/>
    <property type="evidence" value="ECO:0007669"/>
    <property type="project" value="InterPro"/>
</dbReference>
<evidence type="ECO:0000259" key="3">
    <source>
        <dbReference type="Pfam" id="PF01648"/>
    </source>
</evidence>
<comment type="caution">
    <text evidence="4">The sequence shown here is derived from an EMBL/GenBank/DDBJ whole genome shotgun (WGS) entry which is preliminary data.</text>
</comment>
<dbReference type="Proteomes" id="UP000276301">
    <property type="component" value="Unassembled WGS sequence"/>
</dbReference>
<dbReference type="GO" id="GO:0019878">
    <property type="term" value="P:lysine biosynthetic process via aminoadipic acid"/>
    <property type="evidence" value="ECO:0007669"/>
    <property type="project" value="TreeGrafter"/>
</dbReference>
<dbReference type="PANTHER" id="PTHR12215">
    <property type="entry name" value="PHOSPHOPANTETHEINE TRANSFERASE"/>
    <property type="match status" value="1"/>
</dbReference>